<sequence length="79" mass="9045">MADQILHDNPHVRRNIANFAARFYPRDFLQHPRWAFRSSFICLLKTMAARANAITPTQNTTAIAVTALSGWLCAFDWKP</sequence>
<accession>A0A2X3F9B5</accession>
<name>A0A2X3F9B5_KLEPN</name>
<evidence type="ECO:0000313" key="1">
    <source>
        <dbReference type="EMBL" id="SQC42575.1"/>
    </source>
</evidence>
<reference evidence="1 2" key="1">
    <citation type="submission" date="2018-06" db="EMBL/GenBank/DDBJ databases">
        <authorList>
            <consortium name="Pathogen Informatics"/>
            <person name="Doyle S."/>
        </authorList>
    </citation>
    <scope>NUCLEOTIDE SEQUENCE [LARGE SCALE GENOMIC DNA]</scope>
    <source>
        <strain evidence="1 2">NCTC9128</strain>
    </source>
</reference>
<evidence type="ECO:0000313" key="2">
    <source>
        <dbReference type="Proteomes" id="UP000251088"/>
    </source>
</evidence>
<dbReference type="AlphaFoldDB" id="A0A2X3F9B5"/>
<dbReference type="Proteomes" id="UP000251088">
    <property type="component" value="Unassembled WGS sequence"/>
</dbReference>
<proteinExistence type="predicted"/>
<protein>
    <submittedName>
        <fullName evidence="1">Uncharacterized protein</fullName>
    </submittedName>
</protein>
<dbReference type="EMBL" id="UAWN01000018">
    <property type="protein sequence ID" value="SQC42575.1"/>
    <property type="molecule type" value="Genomic_DNA"/>
</dbReference>
<organism evidence="1 2">
    <name type="scientific">Klebsiella pneumoniae</name>
    <dbReference type="NCBI Taxonomy" id="573"/>
    <lineage>
        <taxon>Bacteria</taxon>
        <taxon>Pseudomonadati</taxon>
        <taxon>Pseudomonadota</taxon>
        <taxon>Gammaproteobacteria</taxon>
        <taxon>Enterobacterales</taxon>
        <taxon>Enterobacteriaceae</taxon>
        <taxon>Klebsiella/Raoultella group</taxon>
        <taxon>Klebsiella</taxon>
        <taxon>Klebsiella pneumoniae complex</taxon>
    </lineage>
</organism>
<gene>
    <name evidence="1" type="ORF">NCTC9128_08009</name>
</gene>